<dbReference type="AlphaFoldDB" id="A0ABD1YUH4"/>
<dbReference type="EMBL" id="JBHFFA010000003">
    <property type="protein sequence ID" value="KAL2634094.1"/>
    <property type="molecule type" value="Genomic_DNA"/>
</dbReference>
<name>A0ABD1YUH4_9MARC</name>
<evidence type="ECO:0000256" key="1">
    <source>
        <dbReference type="SAM" id="MobiDB-lite"/>
    </source>
</evidence>
<keyword evidence="3" id="KW-1185">Reference proteome</keyword>
<gene>
    <name evidence="2" type="ORF">R1flu_005573</name>
</gene>
<proteinExistence type="predicted"/>
<dbReference type="Proteomes" id="UP001605036">
    <property type="component" value="Unassembled WGS sequence"/>
</dbReference>
<sequence length="199" mass="22464">MAPRSSKNLKTKEVKIPHLTVANQKKMESWGLGGLFAVDWTITNPATPTLDWGDDVEKIVSRQIKSLRVCNEATCLGLYLAHLYSHFHEMDAKEKEASKKHKASIQTVSDSDTETKPEDEKEPEEEVLHVFCEGETSGSKLLDQKLDFAEWRNRVESLGRETSRLFEAFHVEIGSVTMEAVARNMKEMFGPSPVVETDL</sequence>
<evidence type="ECO:0000313" key="3">
    <source>
        <dbReference type="Proteomes" id="UP001605036"/>
    </source>
</evidence>
<reference evidence="2 3" key="1">
    <citation type="submission" date="2024-09" db="EMBL/GenBank/DDBJ databases">
        <title>Chromosome-scale assembly of Riccia fluitans.</title>
        <authorList>
            <person name="Paukszto L."/>
            <person name="Sawicki J."/>
            <person name="Karawczyk K."/>
            <person name="Piernik-Szablinska J."/>
            <person name="Szczecinska M."/>
            <person name="Mazdziarz M."/>
        </authorList>
    </citation>
    <scope>NUCLEOTIDE SEQUENCE [LARGE SCALE GENOMIC DNA]</scope>
    <source>
        <strain evidence="2">Rf_01</strain>
        <tissue evidence="2">Aerial parts of the thallus</tissue>
    </source>
</reference>
<evidence type="ECO:0000313" key="2">
    <source>
        <dbReference type="EMBL" id="KAL2634094.1"/>
    </source>
</evidence>
<accession>A0ABD1YUH4</accession>
<protein>
    <submittedName>
        <fullName evidence="2">Uncharacterized protein</fullName>
    </submittedName>
</protein>
<organism evidence="2 3">
    <name type="scientific">Riccia fluitans</name>
    <dbReference type="NCBI Taxonomy" id="41844"/>
    <lineage>
        <taxon>Eukaryota</taxon>
        <taxon>Viridiplantae</taxon>
        <taxon>Streptophyta</taxon>
        <taxon>Embryophyta</taxon>
        <taxon>Marchantiophyta</taxon>
        <taxon>Marchantiopsida</taxon>
        <taxon>Marchantiidae</taxon>
        <taxon>Marchantiales</taxon>
        <taxon>Ricciaceae</taxon>
        <taxon>Riccia</taxon>
    </lineage>
</organism>
<comment type="caution">
    <text evidence="2">The sequence shown here is derived from an EMBL/GenBank/DDBJ whole genome shotgun (WGS) entry which is preliminary data.</text>
</comment>
<feature type="region of interest" description="Disordered" evidence="1">
    <location>
        <begin position="95"/>
        <end position="125"/>
    </location>
</feature>